<keyword evidence="1" id="KW-0175">Coiled coil</keyword>
<organism evidence="3 4">
    <name type="scientific">Candidatus Wallbacteria bacterium HGW-Wallbacteria-1</name>
    <dbReference type="NCBI Taxonomy" id="2013854"/>
    <lineage>
        <taxon>Bacteria</taxon>
        <taxon>Candidatus Walliibacteriota</taxon>
    </lineage>
</organism>
<protein>
    <submittedName>
        <fullName evidence="3">Uncharacterized protein</fullName>
    </submittedName>
</protein>
<evidence type="ECO:0000313" key="4">
    <source>
        <dbReference type="Proteomes" id="UP000233256"/>
    </source>
</evidence>
<dbReference type="EMBL" id="PGXC01000021">
    <property type="protein sequence ID" value="PKK89294.1"/>
    <property type="molecule type" value="Genomic_DNA"/>
</dbReference>
<gene>
    <name evidence="3" type="ORF">CVV64_15000</name>
</gene>
<dbReference type="Proteomes" id="UP000233256">
    <property type="component" value="Unassembled WGS sequence"/>
</dbReference>
<dbReference type="AlphaFoldDB" id="A0A2N1PLS1"/>
<feature type="coiled-coil region" evidence="1">
    <location>
        <begin position="99"/>
        <end position="126"/>
    </location>
</feature>
<accession>A0A2N1PLS1</accession>
<evidence type="ECO:0000256" key="1">
    <source>
        <dbReference type="SAM" id="Coils"/>
    </source>
</evidence>
<comment type="caution">
    <text evidence="3">The sequence shown here is derived from an EMBL/GenBank/DDBJ whole genome shotgun (WGS) entry which is preliminary data.</text>
</comment>
<name>A0A2N1PLS1_9BACT</name>
<reference evidence="3 4" key="1">
    <citation type="journal article" date="2017" name="ISME J.">
        <title>Potential for microbial H2 and metal transformations associated with novel bacteria and archaea in deep terrestrial subsurface sediments.</title>
        <authorList>
            <person name="Hernsdorf A.W."/>
            <person name="Amano Y."/>
            <person name="Miyakawa K."/>
            <person name="Ise K."/>
            <person name="Suzuki Y."/>
            <person name="Anantharaman K."/>
            <person name="Probst A."/>
            <person name="Burstein D."/>
            <person name="Thomas B.C."/>
            <person name="Banfield J.F."/>
        </authorList>
    </citation>
    <scope>NUCLEOTIDE SEQUENCE [LARGE SCALE GENOMIC DNA]</scope>
    <source>
        <strain evidence="3">HGW-Wallbacteria-1</strain>
    </source>
</reference>
<proteinExistence type="predicted"/>
<feature type="region of interest" description="Disordered" evidence="2">
    <location>
        <begin position="261"/>
        <end position="280"/>
    </location>
</feature>
<evidence type="ECO:0000256" key="2">
    <source>
        <dbReference type="SAM" id="MobiDB-lite"/>
    </source>
</evidence>
<evidence type="ECO:0000313" key="3">
    <source>
        <dbReference type="EMBL" id="PKK89294.1"/>
    </source>
</evidence>
<sequence>MPLFFRNVHGQEKENCWVLSLNHQIFLYMVLSLVLAVTAMSIDPVPESAMAQTAAVNGASDAAESKVKIRNPVMGTVSFMKLFFAHPLVKSRFNLADLRFDVSKDLEQLRRDCDEYQRQQTRLADLDGKFRDRIASLKEKARKAVYEDPLATGTEDRGFTEDGRKAEEDYWAERRAVQKKIAQLSAAGVGPVVERLLQSGEEGLPALELFLNGNMMNRVMIDLRMAIASAARSNGVDCVFNLDVVRSMRLKNRRAGYEAADRAAADNPSADVPAAENSTGEKVHQISQANVYGAFLARDASLVRGAERIEKWWKASDRILQGPMAEFDSVVSFGDEVDITTGAMDFLAAHDRNYQGKGDGNE</sequence>